<dbReference type="Proteomes" id="UP000290289">
    <property type="component" value="Chromosome 9"/>
</dbReference>
<sequence>MIRTVHIMNYIVKIISAKNKLKLKLFIQIQRTGSGGTLVILRLGVVAIDVVRGMVLRGVDGLQVERGLTGGVPGGQRR</sequence>
<reference evidence="1 2" key="1">
    <citation type="submission" date="2018-10" db="EMBL/GenBank/DDBJ databases">
        <title>A high-quality apple genome assembly.</title>
        <authorList>
            <person name="Hu J."/>
        </authorList>
    </citation>
    <scope>NUCLEOTIDE SEQUENCE [LARGE SCALE GENOMIC DNA]</scope>
    <source>
        <strain evidence="2">cv. HFTH1</strain>
        <tissue evidence="1">Young leaf</tissue>
    </source>
</reference>
<organism evidence="1 2">
    <name type="scientific">Malus domestica</name>
    <name type="common">Apple</name>
    <name type="synonym">Pyrus malus</name>
    <dbReference type="NCBI Taxonomy" id="3750"/>
    <lineage>
        <taxon>Eukaryota</taxon>
        <taxon>Viridiplantae</taxon>
        <taxon>Streptophyta</taxon>
        <taxon>Embryophyta</taxon>
        <taxon>Tracheophyta</taxon>
        <taxon>Spermatophyta</taxon>
        <taxon>Magnoliopsida</taxon>
        <taxon>eudicotyledons</taxon>
        <taxon>Gunneridae</taxon>
        <taxon>Pentapetalae</taxon>
        <taxon>rosids</taxon>
        <taxon>fabids</taxon>
        <taxon>Rosales</taxon>
        <taxon>Rosaceae</taxon>
        <taxon>Amygdaloideae</taxon>
        <taxon>Maleae</taxon>
        <taxon>Malus</taxon>
    </lineage>
</organism>
<evidence type="ECO:0000313" key="2">
    <source>
        <dbReference type="Proteomes" id="UP000290289"/>
    </source>
</evidence>
<keyword evidence="2" id="KW-1185">Reference proteome</keyword>
<proteinExistence type="predicted"/>
<name>A0A498J627_MALDO</name>
<evidence type="ECO:0000313" key="1">
    <source>
        <dbReference type="EMBL" id="RXH90117.1"/>
    </source>
</evidence>
<accession>A0A498J627</accession>
<dbReference type="AlphaFoldDB" id="A0A498J627"/>
<comment type="caution">
    <text evidence="1">The sequence shown here is derived from an EMBL/GenBank/DDBJ whole genome shotgun (WGS) entry which is preliminary data.</text>
</comment>
<dbReference type="EMBL" id="RDQH01000335">
    <property type="protein sequence ID" value="RXH90117.1"/>
    <property type="molecule type" value="Genomic_DNA"/>
</dbReference>
<protein>
    <submittedName>
        <fullName evidence="1">Uncharacterized protein</fullName>
    </submittedName>
</protein>
<gene>
    <name evidence="1" type="ORF">DVH24_032474</name>
</gene>